<dbReference type="GO" id="GO:0016020">
    <property type="term" value="C:membrane"/>
    <property type="evidence" value="ECO:0007669"/>
    <property type="project" value="UniProtKB-SubCell"/>
</dbReference>
<feature type="transmembrane region" description="Helical" evidence="7">
    <location>
        <begin position="437"/>
        <end position="458"/>
    </location>
</feature>
<feature type="transmembrane region" description="Helical" evidence="7">
    <location>
        <begin position="350"/>
        <end position="374"/>
    </location>
</feature>
<dbReference type="CDD" id="cd10336">
    <property type="entry name" value="SLC6sbd_Tyt1-Like"/>
    <property type="match status" value="1"/>
</dbReference>
<evidence type="ECO:0000256" key="4">
    <source>
        <dbReference type="ARBA" id="ARBA00022989"/>
    </source>
</evidence>
<gene>
    <name evidence="8" type="ORF">IDAT_01160</name>
</gene>
<feature type="transmembrane region" description="Helical" evidence="7">
    <location>
        <begin position="314"/>
        <end position="338"/>
    </location>
</feature>
<sequence length="460" mass="49230">MKTPKTITGRWSSRLAFILASTAAAVGLGNIWKFPYITGENGGGAFVLVYLLCIAVIGIPIMMAEIIIGRRGRHSPGIAAATVAAESGRSRKWAITGWIGMATGFLVLSFYAVIAGWALAYVGEAASGAFVDKNVEQISGLFGSLVSSAERLLLWHGLILIAVALVVGRGLKDGLENTVRWMLPVMVALLIAIAIYAASIGDFAGAINFMFAPNFQDLTVNGVLLALGHAFFSLGLASGVVIMYGAYLPRETSVVQTTLWVALADTLVALLAGLAIFPIVFGSQLAPEAGPGLIFQSLPVAFASMPGGQWVGTLFFVMLVIAAFTSAIAMIESAVAFLQEKCDWGRWRATLVAVVVLWLLGLVTIFSFSGASWTQLDWQLPGKVITNWFDLIDYATGSILLPLGGLLLALFSGWVMTRAASQDEMDTHPRVYQLWLLLVRWVAPVIIIIIFLQLIGVVSF</sequence>
<keyword evidence="2 6" id="KW-0813">Transport</keyword>
<protein>
    <recommendedName>
        <fullName evidence="6">Transporter</fullName>
    </recommendedName>
</protein>
<comment type="similarity">
    <text evidence="6">Belongs to the sodium:neurotransmitter symporter (SNF) (TC 2.A.22) family.</text>
</comment>
<dbReference type="SUPFAM" id="SSF161070">
    <property type="entry name" value="SNF-like"/>
    <property type="match status" value="1"/>
</dbReference>
<dbReference type="PANTHER" id="PTHR42948:SF1">
    <property type="entry name" value="TRANSPORTER"/>
    <property type="match status" value="1"/>
</dbReference>
<dbReference type="GO" id="GO:0015293">
    <property type="term" value="F:symporter activity"/>
    <property type="evidence" value="ECO:0007669"/>
    <property type="project" value="UniProtKB-KW"/>
</dbReference>
<dbReference type="InterPro" id="IPR037272">
    <property type="entry name" value="SNS_sf"/>
</dbReference>
<keyword evidence="3 6" id="KW-0812">Transmembrane</keyword>
<dbReference type="OrthoDB" id="9762833at2"/>
<feature type="transmembrane region" description="Helical" evidence="7">
    <location>
        <begin position="223"/>
        <end position="247"/>
    </location>
</feature>
<keyword evidence="5 7" id="KW-0472">Membrane</keyword>
<feature type="transmembrane region" description="Helical" evidence="7">
    <location>
        <begin position="98"/>
        <end position="120"/>
    </location>
</feature>
<organism evidence="8 9">
    <name type="scientific">Pseudidiomarina atlantica</name>
    <dbReference type="NCBI Taxonomy" id="1517416"/>
    <lineage>
        <taxon>Bacteria</taxon>
        <taxon>Pseudomonadati</taxon>
        <taxon>Pseudomonadota</taxon>
        <taxon>Gammaproteobacteria</taxon>
        <taxon>Alteromonadales</taxon>
        <taxon>Idiomarinaceae</taxon>
        <taxon>Pseudidiomarina</taxon>
    </lineage>
</organism>
<evidence type="ECO:0000256" key="6">
    <source>
        <dbReference type="RuleBase" id="RU003732"/>
    </source>
</evidence>
<accession>A0A094IV96</accession>
<dbReference type="PROSITE" id="PS50267">
    <property type="entry name" value="NA_NEUROTRAN_SYMP_3"/>
    <property type="match status" value="1"/>
</dbReference>
<evidence type="ECO:0000256" key="1">
    <source>
        <dbReference type="ARBA" id="ARBA00004141"/>
    </source>
</evidence>
<reference evidence="8 9" key="1">
    <citation type="submission" date="2014-06" db="EMBL/GenBank/DDBJ databases">
        <title>Draft genome sequence of Idiomarina sp. MCCC 1A10513.</title>
        <authorList>
            <person name="Du J."/>
            <person name="Lai Q."/>
            <person name="Shao Z."/>
        </authorList>
    </citation>
    <scope>NUCLEOTIDE SEQUENCE [LARGE SCALE GENOMIC DNA]</scope>
    <source>
        <strain evidence="8 9">MCCC 1A10513</strain>
    </source>
</reference>
<feature type="transmembrane region" description="Helical" evidence="7">
    <location>
        <begin position="45"/>
        <end position="68"/>
    </location>
</feature>
<dbReference type="PRINTS" id="PR00176">
    <property type="entry name" value="NANEUSMPORT"/>
</dbReference>
<dbReference type="Pfam" id="PF00209">
    <property type="entry name" value="SNF"/>
    <property type="match status" value="2"/>
</dbReference>
<dbReference type="PANTHER" id="PTHR42948">
    <property type="entry name" value="TRANSPORTER"/>
    <property type="match status" value="1"/>
</dbReference>
<evidence type="ECO:0000256" key="7">
    <source>
        <dbReference type="SAM" id="Phobius"/>
    </source>
</evidence>
<keyword evidence="4 7" id="KW-1133">Transmembrane helix</keyword>
<dbReference type="PROSITE" id="PS00610">
    <property type="entry name" value="NA_NEUROTRAN_SYMP_1"/>
    <property type="match status" value="1"/>
</dbReference>
<dbReference type="STRING" id="1517416.IDAT_01160"/>
<dbReference type="RefSeq" id="WP_034729429.1">
    <property type="nucleotide sequence ID" value="NZ_JPIN01000001.1"/>
</dbReference>
<evidence type="ECO:0000313" key="9">
    <source>
        <dbReference type="Proteomes" id="UP000053718"/>
    </source>
</evidence>
<dbReference type="NCBIfam" id="NF037979">
    <property type="entry name" value="Na_transp"/>
    <property type="match status" value="1"/>
</dbReference>
<keyword evidence="6" id="KW-0769">Symport</keyword>
<comment type="caution">
    <text evidence="8">The sequence shown here is derived from an EMBL/GenBank/DDBJ whole genome shotgun (WGS) entry which is preliminary data.</text>
</comment>
<feature type="transmembrane region" description="Helical" evidence="7">
    <location>
        <begin position="152"/>
        <end position="171"/>
    </location>
</feature>
<feature type="transmembrane region" description="Helical" evidence="7">
    <location>
        <begin position="259"/>
        <end position="281"/>
    </location>
</feature>
<evidence type="ECO:0000256" key="5">
    <source>
        <dbReference type="ARBA" id="ARBA00023136"/>
    </source>
</evidence>
<dbReference type="InterPro" id="IPR047218">
    <property type="entry name" value="YocR/YhdH-like"/>
</dbReference>
<comment type="subcellular location">
    <subcellularLocation>
        <location evidence="1">Membrane</location>
        <topology evidence="1">Multi-pass membrane protein</topology>
    </subcellularLocation>
</comment>
<feature type="transmembrane region" description="Helical" evidence="7">
    <location>
        <begin position="183"/>
        <end position="211"/>
    </location>
</feature>
<proteinExistence type="inferred from homology"/>
<evidence type="ECO:0000256" key="2">
    <source>
        <dbReference type="ARBA" id="ARBA00022448"/>
    </source>
</evidence>
<dbReference type="Proteomes" id="UP000053718">
    <property type="component" value="Unassembled WGS sequence"/>
</dbReference>
<dbReference type="AlphaFoldDB" id="A0A094IV96"/>
<keyword evidence="9" id="KW-1185">Reference proteome</keyword>
<dbReference type="EMBL" id="JPIN01000001">
    <property type="protein sequence ID" value="KFZ29739.1"/>
    <property type="molecule type" value="Genomic_DNA"/>
</dbReference>
<feature type="transmembrane region" description="Helical" evidence="7">
    <location>
        <begin position="394"/>
        <end position="416"/>
    </location>
</feature>
<dbReference type="eggNOG" id="COG0733">
    <property type="taxonomic scope" value="Bacteria"/>
</dbReference>
<name>A0A094IV96_9GAMM</name>
<evidence type="ECO:0000313" key="8">
    <source>
        <dbReference type="EMBL" id="KFZ29739.1"/>
    </source>
</evidence>
<dbReference type="InterPro" id="IPR000175">
    <property type="entry name" value="Na/ntran_symport"/>
</dbReference>
<evidence type="ECO:0000256" key="3">
    <source>
        <dbReference type="ARBA" id="ARBA00022692"/>
    </source>
</evidence>